<dbReference type="InterPro" id="IPR007537">
    <property type="entry name" value="tRNAHis_GuaTrfase_Thg1"/>
</dbReference>
<accession>A0A8H4VWY0</accession>
<organism evidence="4 5">
    <name type="scientific">Cudoniella acicularis</name>
    <dbReference type="NCBI Taxonomy" id="354080"/>
    <lineage>
        <taxon>Eukaryota</taxon>
        <taxon>Fungi</taxon>
        <taxon>Dikarya</taxon>
        <taxon>Ascomycota</taxon>
        <taxon>Pezizomycotina</taxon>
        <taxon>Leotiomycetes</taxon>
        <taxon>Helotiales</taxon>
        <taxon>Tricladiaceae</taxon>
        <taxon>Cudoniella</taxon>
    </lineage>
</organism>
<reference evidence="4 5" key="1">
    <citation type="submission" date="2020-03" db="EMBL/GenBank/DDBJ databases">
        <title>Draft Genome Sequence of Cudoniella acicularis.</title>
        <authorList>
            <person name="Buettner E."/>
            <person name="Kellner H."/>
        </authorList>
    </citation>
    <scope>NUCLEOTIDE SEQUENCE [LARGE SCALE GENOMIC DNA]</scope>
    <source>
        <strain evidence="4 5">DSM 108380</strain>
    </source>
</reference>
<dbReference type="Gene3D" id="3.30.70.3000">
    <property type="match status" value="1"/>
</dbReference>
<comment type="caution">
    <text evidence="4">The sequence shown here is derived from an EMBL/GenBank/DDBJ whole genome shotgun (WGS) entry which is preliminary data.</text>
</comment>
<feature type="domain" description="tRNAHis guanylyltransferase catalytic" evidence="3">
    <location>
        <begin position="15"/>
        <end position="150"/>
    </location>
</feature>
<evidence type="ECO:0000256" key="1">
    <source>
        <dbReference type="ARBA" id="ARBA00015443"/>
    </source>
</evidence>
<dbReference type="InterPro" id="IPR024956">
    <property type="entry name" value="tRNAHis_GuaTrfase_cat"/>
</dbReference>
<keyword evidence="5" id="KW-1185">Reference proteome</keyword>
<evidence type="ECO:0000256" key="2">
    <source>
        <dbReference type="ARBA" id="ARBA00032480"/>
    </source>
</evidence>
<dbReference type="GO" id="GO:0006400">
    <property type="term" value="P:tRNA modification"/>
    <property type="evidence" value="ECO:0007669"/>
    <property type="project" value="InterPro"/>
</dbReference>
<sequence>MAETSDTAPRQSLGDRMKSYEGVYEFKLGPGPAILRLDGHTFSKFTANFARPFDQRIHDAMTATCSDLLCHFPSATLAYTQSDEITLVFPSGINAFNDRVQKICSLAAAFTSVRFNMHLATAIAASPKPTVLKPEVLGTAHFDGRLFTVPTEEEALNCVLWRCRGDAVRNSVNAFARTIFSTKELHGKSTKEVLQMMEVGKGIVFRNAVPSWAVEGTTVKKEQYEFEGKNMKTGTLEKTVRTRTRVVDQGVTEFSEEAVKLVSEKYWSSLEGGSGM</sequence>
<gene>
    <name evidence="4" type="ORF">G7Y89_g12517</name>
</gene>
<dbReference type="GO" id="GO:0008193">
    <property type="term" value="F:tRNA guanylyltransferase activity"/>
    <property type="evidence" value="ECO:0007669"/>
    <property type="project" value="InterPro"/>
</dbReference>
<dbReference type="Proteomes" id="UP000566819">
    <property type="component" value="Unassembled WGS sequence"/>
</dbReference>
<evidence type="ECO:0000259" key="3">
    <source>
        <dbReference type="Pfam" id="PF04446"/>
    </source>
</evidence>
<dbReference type="Pfam" id="PF04446">
    <property type="entry name" value="Thg1"/>
    <property type="match status" value="1"/>
</dbReference>
<name>A0A8H4VWY0_9HELO</name>
<proteinExistence type="predicted"/>
<dbReference type="GO" id="GO:0000287">
    <property type="term" value="F:magnesium ion binding"/>
    <property type="evidence" value="ECO:0007669"/>
    <property type="project" value="InterPro"/>
</dbReference>
<dbReference type="OrthoDB" id="5959761at2759"/>
<dbReference type="AlphaFoldDB" id="A0A8H4VWY0"/>
<evidence type="ECO:0000313" key="5">
    <source>
        <dbReference type="Proteomes" id="UP000566819"/>
    </source>
</evidence>
<dbReference type="PANTHER" id="PTHR12729:SF1">
    <property type="entry name" value="TRNAHIS GUANYLYLTRANSFERASE CATALYTIC DOMAIN-CONTAINING PROTEIN"/>
    <property type="match status" value="1"/>
</dbReference>
<dbReference type="PANTHER" id="PTHR12729">
    <property type="entry name" value="TRNA(HIS) GUANYLYLTRANSFERASE-RELATED"/>
    <property type="match status" value="1"/>
</dbReference>
<dbReference type="EMBL" id="JAAMPI010001327">
    <property type="protein sequence ID" value="KAF4625646.1"/>
    <property type="molecule type" value="Genomic_DNA"/>
</dbReference>
<evidence type="ECO:0000313" key="4">
    <source>
        <dbReference type="EMBL" id="KAF4625646.1"/>
    </source>
</evidence>
<protein>
    <recommendedName>
        <fullName evidence="1">tRNA(His) guanylyltransferase</fullName>
    </recommendedName>
    <alternativeName>
        <fullName evidence="2">tRNA-histidine guanylyltransferase</fullName>
    </alternativeName>
</protein>
<dbReference type="InterPro" id="IPR038469">
    <property type="entry name" value="tRNAHis_GuaTrfase_Thg1_sf"/>
</dbReference>